<dbReference type="PIRSF" id="PIRSF038996">
    <property type="entry name" value="FldA"/>
    <property type="match status" value="1"/>
</dbReference>
<keyword evidence="3 7" id="KW-0813">Transport</keyword>
<dbReference type="GO" id="GO:0009055">
    <property type="term" value="F:electron transfer activity"/>
    <property type="evidence" value="ECO:0007669"/>
    <property type="project" value="UniProtKB-UniRule"/>
</dbReference>
<dbReference type="InterPro" id="IPR010086">
    <property type="entry name" value="Flavodoxin_lc"/>
</dbReference>
<evidence type="ECO:0000313" key="9">
    <source>
        <dbReference type="EMBL" id="PXX80856.1"/>
    </source>
</evidence>
<keyword evidence="4 7" id="KW-0285">Flavoprotein</keyword>
<dbReference type="InterPro" id="IPR029039">
    <property type="entry name" value="Flavoprotein-like_sf"/>
</dbReference>
<name>A0A318KYX1_9NEIS</name>
<evidence type="ECO:0000313" key="10">
    <source>
        <dbReference type="Proteomes" id="UP000247555"/>
    </source>
</evidence>
<dbReference type="GO" id="GO:0010181">
    <property type="term" value="F:FMN binding"/>
    <property type="evidence" value="ECO:0007669"/>
    <property type="project" value="UniProtKB-UniRule"/>
</dbReference>
<organism evidence="9 10">
    <name type="scientific">Rivihabitans pingtungensis</name>
    <dbReference type="NCBI Taxonomy" id="1054498"/>
    <lineage>
        <taxon>Bacteria</taxon>
        <taxon>Pseudomonadati</taxon>
        <taxon>Pseudomonadota</taxon>
        <taxon>Betaproteobacteria</taxon>
        <taxon>Neisseriales</taxon>
        <taxon>Aquaspirillaceae</taxon>
        <taxon>Rivihabitans</taxon>
    </lineage>
</organism>
<dbReference type="AlphaFoldDB" id="A0A318KYX1"/>
<evidence type="ECO:0000256" key="1">
    <source>
        <dbReference type="ARBA" id="ARBA00001917"/>
    </source>
</evidence>
<dbReference type="SUPFAM" id="SSF52218">
    <property type="entry name" value="Flavoproteins"/>
    <property type="match status" value="1"/>
</dbReference>
<evidence type="ECO:0000256" key="2">
    <source>
        <dbReference type="ARBA" id="ARBA00005267"/>
    </source>
</evidence>
<comment type="similarity">
    <text evidence="2 7">Belongs to the flavodoxin family.</text>
</comment>
<protein>
    <recommendedName>
        <fullName evidence="7">Flavodoxin</fullName>
    </recommendedName>
</protein>
<dbReference type="PANTHER" id="PTHR42809">
    <property type="entry name" value="FLAVODOXIN 2"/>
    <property type="match status" value="1"/>
</dbReference>
<gene>
    <name evidence="9" type="ORF">DFR34_103199</name>
</gene>
<evidence type="ECO:0000256" key="4">
    <source>
        <dbReference type="ARBA" id="ARBA00022630"/>
    </source>
</evidence>
<dbReference type="PANTHER" id="PTHR42809:SF1">
    <property type="entry name" value="FLAVODOXIN 1"/>
    <property type="match status" value="1"/>
</dbReference>
<dbReference type="InterPro" id="IPR050619">
    <property type="entry name" value="Flavodoxin"/>
</dbReference>
<comment type="caution">
    <text evidence="9">The sequence shown here is derived from an EMBL/GenBank/DDBJ whole genome shotgun (WGS) entry which is preliminary data.</text>
</comment>
<dbReference type="InterPro" id="IPR008254">
    <property type="entry name" value="Flavodoxin/NO_synth"/>
</dbReference>
<feature type="domain" description="Flavodoxin-like" evidence="8">
    <location>
        <begin position="4"/>
        <end position="172"/>
    </location>
</feature>
<evidence type="ECO:0000256" key="7">
    <source>
        <dbReference type="PIRNR" id="PIRNR038996"/>
    </source>
</evidence>
<accession>A0A318KYX1</accession>
<evidence type="ECO:0000256" key="3">
    <source>
        <dbReference type="ARBA" id="ARBA00022448"/>
    </source>
</evidence>
<comment type="function">
    <text evidence="7">Low-potential electron donor to a number of redox enzymes.</text>
</comment>
<dbReference type="PROSITE" id="PS50902">
    <property type="entry name" value="FLAVODOXIN_LIKE"/>
    <property type="match status" value="1"/>
</dbReference>
<evidence type="ECO:0000259" key="8">
    <source>
        <dbReference type="PROSITE" id="PS50902"/>
    </source>
</evidence>
<dbReference type="EMBL" id="QJKI01000003">
    <property type="protein sequence ID" value="PXX80856.1"/>
    <property type="molecule type" value="Genomic_DNA"/>
</dbReference>
<sequence>MSQIGVFFGTTSGSTRKVAKMIKKRFDDAVMAAPLNINRTDAEVFASYPLLLLGTSTVGEGQLPGASADSEASWEEAMVKLAGVDLSGKTVALFGLGDQSRYPERFASGLRDLYEFVISKGAAVVGQWPTEGYEFEQSRAVVDGQFVGLVLDLSNQSQLTEARLDAWLKQIAPVFGLPG</sequence>
<evidence type="ECO:0000256" key="6">
    <source>
        <dbReference type="ARBA" id="ARBA00022982"/>
    </source>
</evidence>
<dbReference type="OrthoDB" id="359268at2"/>
<comment type="cofactor">
    <cofactor evidence="1 7">
        <name>FMN</name>
        <dbReference type="ChEBI" id="CHEBI:58210"/>
    </cofactor>
</comment>
<dbReference type="InterPro" id="IPR001226">
    <property type="entry name" value="Flavodoxin_CS"/>
</dbReference>
<reference evidence="9 10" key="1">
    <citation type="submission" date="2018-05" db="EMBL/GenBank/DDBJ databases">
        <title>Genomic Encyclopedia of Type Strains, Phase IV (KMG-IV): sequencing the most valuable type-strain genomes for metagenomic binning, comparative biology and taxonomic classification.</title>
        <authorList>
            <person name="Goeker M."/>
        </authorList>
    </citation>
    <scope>NUCLEOTIDE SEQUENCE [LARGE SCALE GENOMIC DNA]</scope>
    <source>
        <strain evidence="9 10">DSM 29661</strain>
    </source>
</reference>
<dbReference type="NCBIfam" id="NF006739">
    <property type="entry name" value="PRK09267.1-5"/>
    <property type="match status" value="1"/>
</dbReference>
<keyword evidence="6 7" id="KW-0249">Electron transport</keyword>
<keyword evidence="5 7" id="KW-0288">FMN</keyword>
<evidence type="ECO:0000256" key="5">
    <source>
        <dbReference type="ARBA" id="ARBA00022643"/>
    </source>
</evidence>
<dbReference type="Pfam" id="PF00258">
    <property type="entry name" value="Flavodoxin_1"/>
    <property type="match status" value="1"/>
</dbReference>
<dbReference type="Gene3D" id="3.40.50.360">
    <property type="match status" value="1"/>
</dbReference>
<dbReference type="NCBIfam" id="TIGR01752">
    <property type="entry name" value="flav_long"/>
    <property type="match status" value="1"/>
</dbReference>
<dbReference type="RefSeq" id="WP_110389931.1">
    <property type="nucleotide sequence ID" value="NZ_QJKI01000003.1"/>
</dbReference>
<dbReference type="PROSITE" id="PS00201">
    <property type="entry name" value="FLAVODOXIN"/>
    <property type="match status" value="1"/>
</dbReference>
<proteinExistence type="inferred from homology"/>
<keyword evidence="10" id="KW-1185">Reference proteome</keyword>
<dbReference type="Proteomes" id="UP000247555">
    <property type="component" value="Unassembled WGS sequence"/>
</dbReference>